<keyword evidence="2" id="KW-1185">Reference proteome</keyword>
<dbReference type="Proteomes" id="UP001516400">
    <property type="component" value="Unassembled WGS sequence"/>
</dbReference>
<sequence length="186" mass="21448">MSTLAKLLERGTLPNLSMIEQKTKGTIWEKLLVYWKSVLKDYKDVGMGLKEEAIQKPKKAVAILSGFTFLTVSAATNPNALSFRAKQIQSVVDLCLVSPNVANPTSVEHLRYLEKCYNSDLIRHRSFGIFSIIWIDTSSDKCKTYESTCDYLSWQYRHFNKQIVDVGFMGIWWVISRKMLNYDINY</sequence>
<reference evidence="1 2" key="1">
    <citation type="journal article" date="2021" name="BMC Biol.">
        <title>Horizontally acquired antibacterial genes associated with adaptive radiation of ladybird beetles.</title>
        <authorList>
            <person name="Li H.S."/>
            <person name="Tang X.F."/>
            <person name="Huang Y.H."/>
            <person name="Xu Z.Y."/>
            <person name="Chen M.L."/>
            <person name="Du X.Y."/>
            <person name="Qiu B.Y."/>
            <person name="Chen P.T."/>
            <person name="Zhang W."/>
            <person name="Slipinski A."/>
            <person name="Escalona H.E."/>
            <person name="Waterhouse R.M."/>
            <person name="Zwick A."/>
            <person name="Pang H."/>
        </authorList>
    </citation>
    <scope>NUCLEOTIDE SEQUENCE [LARGE SCALE GENOMIC DNA]</scope>
    <source>
        <strain evidence="1">SYSU2018</strain>
    </source>
</reference>
<proteinExistence type="predicted"/>
<organism evidence="1 2">
    <name type="scientific">Cryptolaemus montrouzieri</name>
    <dbReference type="NCBI Taxonomy" id="559131"/>
    <lineage>
        <taxon>Eukaryota</taxon>
        <taxon>Metazoa</taxon>
        <taxon>Ecdysozoa</taxon>
        <taxon>Arthropoda</taxon>
        <taxon>Hexapoda</taxon>
        <taxon>Insecta</taxon>
        <taxon>Pterygota</taxon>
        <taxon>Neoptera</taxon>
        <taxon>Endopterygota</taxon>
        <taxon>Coleoptera</taxon>
        <taxon>Polyphaga</taxon>
        <taxon>Cucujiformia</taxon>
        <taxon>Coccinelloidea</taxon>
        <taxon>Coccinellidae</taxon>
        <taxon>Scymninae</taxon>
        <taxon>Scymnini</taxon>
        <taxon>Cryptolaemus</taxon>
    </lineage>
</organism>
<name>A0ABD2NGG8_9CUCU</name>
<dbReference type="PANTHER" id="PTHR21435:SF1">
    <property type="entry name" value="MITOCHONDRIAL IMPORT INNER MEMBRANE TRANSLOCASE SUBUNIT TIM29"/>
    <property type="match status" value="1"/>
</dbReference>
<comment type="caution">
    <text evidence="1">The sequence shown here is derived from an EMBL/GenBank/DDBJ whole genome shotgun (WGS) entry which is preliminary data.</text>
</comment>
<dbReference type="PANTHER" id="PTHR21435">
    <property type="entry name" value="MITOCHONDRIAL IMPORT INNER MEMBRANE TRANSLOCASE SUBUNIT TIM29"/>
    <property type="match status" value="1"/>
</dbReference>
<gene>
    <name evidence="1" type="ORF">HHI36_013020</name>
</gene>
<evidence type="ECO:0000313" key="2">
    <source>
        <dbReference type="Proteomes" id="UP001516400"/>
    </source>
</evidence>
<dbReference type="Pfam" id="PF10171">
    <property type="entry name" value="Tim29"/>
    <property type="match status" value="1"/>
</dbReference>
<accession>A0ABD2NGG8</accession>
<dbReference type="EMBL" id="JABFTP020000103">
    <property type="protein sequence ID" value="KAL3277674.1"/>
    <property type="molecule type" value="Genomic_DNA"/>
</dbReference>
<protein>
    <submittedName>
        <fullName evidence="1">Uncharacterized protein</fullName>
    </submittedName>
</protein>
<dbReference type="InterPro" id="IPR019322">
    <property type="entry name" value="TIMM29"/>
</dbReference>
<dbReference type="AlphaFoldDB" id="A0ABD2NGG8"/>
<evidence type="ECO:0000313" key="1">
    <source>
        <dbReference type="EMBL" id="KAL3277674.1"/>
    </source>
</evidence>